<reference evidence="1" key="1">
    <citation type="submission" date="2019-04" db="EMBL/GenBank/DDBJ databases">
        <title>Friends and foes A comparative genomics study of 23 Aspergillus species from section Flavi.</title>
        <authorList>
            <consortium name="DOE Joint Genome Institute"/>
            <person name="Kjaerbolling I."/>
            <person name="Vesth T."/>
            <person name="Frisvad J.C."/>
            <person name="Nybo J.L."/>
            <person name="Theobald S."/>
            <person name="Kildgaard S."/>
            <person name="Isbrandt T."/>
            <person name="Kuo A."/>
            <person name="Sato A."/>
            <person name="Lyhne E.K."/>
            <person name="Kogle M.E."/>
            <person name="Wiebenga A."/>
            <person name="Kun R.S."/>
            <person name="Lubbers R.J."/>
            <person name="Makela M.R."/>
            <person name="Barry K."/>
            <person name="Chovatia M."/>
            <person name="Clum A."/>
            <person name="Daum C."/>
            <person name="Haridas S."/>
            <person name="He G."/>
            <person name="LaButti K."/>
            <person name="Lipzen A."/>
            <person name="Mondo S."/>
            <person name="Riley R."/>
            <person name="Salamov A."/>
            <person name="Simmons B.A."/>
            <person name="Magnuson J.K."/>
            <person name="Henrissat B."/>
            <person name="Mortensen U.H."/>
            <person name="Larsen T.O."/>
            <person name="Devries R.P."/>
            <person name="Grigoriev I.V."/>
            <person name="Machida M."/>
            <person name="Baker S.E."/>
            <person name="Andersen M.R."/>
        </authorList>
    </citation>
    <scope>NUCLEOTIDE SEQUENCE [LARGE SCALE GENOMIC DNA]</scope>
    <source>
        <strain evidence="1">CBS 121.62</strain>
    </source>
</reference>
<dbReference type="VEuPathDB" id="FungiDB:AFLA_009287"/>
<accession>A0A5N6GR54</accession>
<sequence>MGLGYTTNIALLHRLTQPMEGRLGRAWDTTDTYSTRRLFDTLMRSTITHHQPVADSSQRMEISLTSLLTRNISETSTTAPAYGWVVGMDLGHNQVSISPNNLGLGWAGWEGPGLSLLTPSNQAIKSWLGWVVGMGQG</sequence>
<gene>
    <name evidence="1" type="ORF">BDV35DRAFT_360403</name>
</gene>
<protein>
    <submittedName>
        <fullName evidence="1">Uncharacterized protein</fullName>
    </submittedName>
</protein>
<name>A0A5N6GR54_ASPFL</name>
<dbReference type="AlphaFoldDB" id="A0A5N6GR54"/>
<evidence type="ECO:0000313" key="1">
    <source>
        <dbReference type="EMBL" id="KAB8244297.1"/>
    </source>
</evidence>
<proteinExistence type="predicted"/>
<organism evidence="1">
    <name type="scientific">Aspergillus flavus</name>
    <dbReference type="NCBI Taxonomy" id="5059"/>
    <lineage>
        <taxon>Eukaryota</taxon>
        <taxon>Fungi</taxon>
        <taxon>Dikarya</taxon>
        <taxon>Ascomycota</taxon>
        <taxon>Pezizomycotina</taxon>
        <taxon>Eurotiomycetes</taxon>
        <taxon>Eurotiomycetidae</taxon>
        <taxon>Eurotiales</taxon>
        <taxon>Aspergillaceae</taxon>
        <taxon>Aspergillus</taxon>
        <taxon>Aspergillus subgen. Circumdati</taxon>
    </lineage>
</organism>
<dbReference type="EMBL" id="ML734629">
    <property type="protein sequence ID" value="KAB8244297.1"/>
    <property type="molecule type" value="Genomic_DNA"/>
</dbReference>
<dbReference type="Proteomes" id="UP000325434">
    <property type="component" value="Unassembled WGS sequence"/>
</dbReference>